<dbReference type="GO" id="GO:0005930">
    <property type="term" value="C:axoneme"/>
    <property type="evidence" value="ECO:0007669"/>
    <property type="project" value="UniProtKB-SubCell"/>
</dbReference>
<dbReference type="Gene3D" id="3.80.10.10">
    <property type="entry name" value="Ribonuclease Inhibitor"/>
    <property type="match status" value="1"/>
</dbReference>
<dbReference type="InterPro" id="IPR032675">
    <property type="entry name" value="LRR_dom_sf"/>
</dbReference>
<dbReference type="OrthoDB" id="10562329at2759"/>
<reference evidence="2 3" key="1">
    <citation type="journal article" date="2018" name="Plant J.">
        <title>Genome sequences of Chlorella sorokiniana UTEX 1602 and Micractinium conductrix SAG 241.80: implications to maltose excretion by a green alga.</title>
        <authorList>
            <person name="Arriola M.B."/>
            <person name="Velmurugan N."/>
            <person name="Zhang Y."/>
            <person name="Plunkett M.H."/>
            <person name="Hondzo H."/>
            <person name="Barney B.M."/>
        </authorList>
    </citation>
    <scope>NUCLEOTIDE SEQUENCE [LARGE SCALE GENOMIC DNA]</scope>
    <source>
        <strain evidence="3">UTEX 1602</strain>
    </source>
</reference>
<dbReference type="EMBL" id="LHPG02000007">
    <property type="protein sequence ID" value="PRW57536.1"/>
    <property type="molecule type" value="Genomic_DNA"/>
</dbReference>
<dbReference type="SUPFAM" id="SSF52047">
    <property type="entry name" value="RNI-like"/>
    <property type="match status" value="1"/>
</dbReference>
<sequence>MQADCTSLEQWMALMRWLRPRMASVQKLDLDLKASLRATRSRFDSRCEAALCALADRLAAAPKLHQLSVWWDVQRSSRGGSDGAAASLAAFPLQAALLLPTQSRTARRAQRPLALALRDLELSCEAGVVLCPQLSLLPCLEGLTLGPGWHHREESAGPVFVQPHNAAACLPRTLKTLCLNSTKAAGSLADLGPDLAAGLPSLRELLMPVFPLSDWGEGWQTDVCRLLEALLPLAGQLRKLELPDTALPIQVARFTALEELVVPWAPTQDTEDTWDAITFNLGRLHSLDVCFLHTGNDYTLPMSLAALTEGLTSLRFLVLPPVQVSLPAGDYLRCLRHLTLGPMAALRITPLLPFMPDLEQLAVSGLHEAESISPVAHPRSLGSGDAALDAAAAAAAAIPLSCTAEQLAAAGQLAVALARHSRFQRLRLLPIKNHEDVRYTDAVACSLALRLSRLAPRVNVDVCFDEP</sequence>
<proteinExistence type="predicted"/>
<name>A0A2P6TU42_CHLSO</name>
<keyword evidence="2" id="KW-0670">Pyruvate</keyword>
<comment type="caution">
    <text evidence="2">The sequence shown here is derived from an EMBL/GenBank/DDBJ whole genome shotgun (WGS) entry which is preliminary data.</text>
</comment>
<evidence type="ECO:0000256" key="1">
    <source>
        <dbReference type="ARBA" id="ARBA00004430"/>
    </source>
</evidence>
<accession>A0A2P6TU42</accession>
<gene>
    <name evidence="2" type="ORF">C2E21_3818</name>
</gene>
<comment type="subcellular location">
    <subcellularLocation>
        <location evidence="1">Cytoplasm</location>
        <location evidence="1">Cytoskeleton</location>
        <location evidence="1">Cilium axoneme</location>
    </subcellularLocation>
</comment>
<organism evidence="2 3">
    <name type="scientific">Chlorella sorokiniana</name>
    <name type="common">Freshwater green alga</name>
    <dbReference type="NCBI Taxonomy" id="3076"/>
    <lineage>
        <taxon>Eukaryota</taxon>
        <taxon>Viridiplantae</taxon>
        <taxon>Chlorophyta</taxon>
        <taxon>core chlorophytes</taxon>
        <taxon>Trebouxiophyceae</taxon>
        <taxon>Chlorellales</taxon>
        <taxon>Chlorellaceae</taxon>
        <taxon>Chlorella clade</taxon>
        <taxon>Chlorella</taxon>
    </lineage>
</organism>
<protein>
    <submittedName>
        <fullName evidence="2">Pyruvate carboxylase</fullName>
    </submittedName>
</protein>
<evidence type="ECO:0000313" key="3">
    <source>
        <dbReference type="Proteomes" id="UP000239899"/>
    </source>
</evidence>
<dbReference type="Proteomes" id="UP000239899">
    <property type="component" value="Unassembled WGS sequence"/>
</dbReference>
<dbReference type="AlphaFoldDB" id="A0A2P6TU42"/>
<keyword evidence="3" id="KW-1185">Reference proteome</keyword>
<evidence type="ECO:0000313" key="2">
    <source>
        <dbReference type="EMBL" id="PRW57536.1"/>
    </source>
</evidence>